<dbReference type="InterPro" id="IPR007461">
    <property type="entry name" value="Ysc84_actin-binding"/>
</dbReference>
<dbReference type="PROSITE" id="PS51318">
    <property type="entry name" value="TAT"/>
    <property type="match status" value="1"/>
</dbReference>
<dbReference type="Proteomes" id="UP000325797">
    <property type="component" value="Chromosome"/>
</dbReference>
<dbReference type="InterPro" id="IPR006311">
    <property type="entry name" value="TAT_signal"/>
</dbReference>
<protein>
    <submittedName>
        <fullName evidence="2">Lipoprotein</fullName>
    </submittedName>
</protein>
<dbReference type="KEGG" id="hadh:FRZ61_28400"/>
<dbReference type="AlphaFoldDB" id="A0A5J6N7A0"/>
<keyword evidence="2" id="KW-0449">Lipoprotein</keyword>
<sequence length="199" mass="20845">MNRIAGRDDGAFRRPFARRLLLGAMAAAGAVALLPRQAGAITGSGPEIDADATRALQSLYASDEGAKALGQKAQGILIFPEIAKAGFLIGGAYGEGALRVGGKTVAYYSSSAASYGLQVGIQRFSYVLFLMTPNAINYLNKSDGWEIGVGPSIVVADEGFGKKMTTTTLQAEIYAYIFGQQGLMAGLGIEGTKILKIDR</sequence>
<proteinExistence type="predicted"/>
<evidence type="ECO:0000313" key="3">
    <source>
        <dbReference type="Proteomes" id="UP000325797"/>
    </source>
</evidence>
<dbReference type="EMBL" id="CP042582">
    <property type="protein sequence ID" value="QEX22906.1"/>
    <property type="molecule type" value="Genomic_DNA"/>
</dbReference>
<accession>A0A5J6N7A0</accession>
<gene>
    <name evidence="2" type="ORF">FRZ61_28400</name>
</gene>
<reference evidence="2 3" key="1">
    <citation type="submission" date="2019-08" db="EMBL/GenBank/DDBJ databases">
        <title>Hyperibacter terrae gen. nov., sp. nov. and Hyperibacter viscosus sp. nov., two new members in the family Rhodospirillaceae isolated from the rhizosphere of Hypericum perforatum.</title>
        <authorList>
            <person name="Noviana Z."/>
        </authorList>
    </citation>
    <scope>NUCLEOTIDE SEQUENCE [LARGE SCALE GENOMIC DNA]</scope>
    <source>
        <strain evidence="2 3">R5959</strain>
    </source>
</reference>
<dbReference type="CDD" id="cd11524">
    <property type="entry name" value="SYLF"/>
    <property type="match status" value="1"/>
</dbReference>
<feature type="domain" description="Ysc84 actin-binding" evidence="1">
    <location>
        <begin position="112"/>
        <end position="195"/>
    </location>
</feature>
<dbReference type="RefSeq" id="WP_225308808.1">
    <property type="nucleotide sequence ID" value="NZ_CP042582.1"/>
</dbReference>
<dbReference type="Pfam" id="PF04366">
    <property type="entry name" value="Ysc84"/>
    <property type="match status" value="1"/>
</dbReference>
<keyword evidence="3" id="KW-1185">Reference proteome</keyword>
<organism evidence="2 3">
    <name type="scientific">Hypericibacter adhaerens</name>
    <dbReference type="NCBI Taxonomy" id="2602016"/>
    <lineage>
        <taxon>Bacteria</taxon>
        <taxon>Pseudomonadati</taxon>
        <taxon>Pseudomonadota</taxon>
        <taxon>Alphaproteobacteria</taxon>
        <taxon>Rhodospirillales</taxon>
        <taxon>Dongiaceae</taxon>
        <taxon>Hypericibacter</taxon>
    </lineage>
</organism>
<name>A0A5J6N7A0_9PROT</name>
<evidence type="ECO:0000313" key="2">
    <source>
        <dbReference type="EMBL" id="QEX22906.1"/>
    </source>
</evidence>
<evidence type="ECO:0000259" key="1">
    <source>
        <dbReference type="Pfam" id="PF04366"/>
    </source>
</evidence>